<name>A0AB39HL47_9BACI</name>
<evidence type="ECO:0000256" key="2">
    <source>
        <dbReference type="ARBA" id="ARBA00022617"/>
    </source>
</evidence>
<evidence type="ECO:0000256" key="1">
    <source>
        <dbReference type="ARBA" id="ARBA00022448"/>
    </source>
</evidence>
<dbReference type="Pfam" id="PF13442">
    <property type="entry name" value="Cytochrome_CBB3"/>
    <property type="match status" value="1"/>
</dbReference>
<keyword evidence="8" id="KW-1133">Transmembrane helix</keyword>
<dbReference type="RefSeq" id="WP_368652099.1">
    <property type="nucleotide sequence ID" value="NZ_CP162599.1"/>
</dbReference>
<evidence type="ECO:0000256" key="7">
    <source>
        <dbReference type="PIRSR" id="PIRSR000025-2"/>
    </source>
</evidence>
<dbReference type="InterPro" id="IPR051811">
    <property type="entry name" value="Cytochrome_c550/c551-like"/>
</dbReference>
<reference evidence="10" key="1">
    <citation type="submission" date="2024-07" db="EMBL/GenBank/DDBJ databases">
        <title>Halotolerant mesophilic bacterium Ornithinibacillus sp. 4-3, sp. nov., isolated from soil.</title>
        <authorList>
            <person name="Sidarenka A.V."/>
            <person name="Guliayeva D.E."/>
            <person name="Leanovich S.I."/>
            <person name="Hileuskaya K.S."/>
            <person name="Akhremchuk A.E."/>
            <person name="Sikolenko M.A."/>
            <person name="Valentovich L.N."/>
        </authorList>
    </citation>
    <scope>NUCLEOTIDE SEQUENCE</scope>
    <source>
        <strain evidence="10">4-3</strain>
    </source>
</reference>
<dbReference type="GO" id="GO:0005506">
    <property type="term" value="F:iron ion binding"/>
    <property type="evidence" value="ECO:0007669"/>
    <property type="project" value="InterPro"/>
</dbReference>
<dbReference type="AlphaFoldDB" id="A0AB39HL47"/>
<keyword evidence="4" id="KW-0249">Electron transport</keyword>
<keyword evidence="5 7" id="KW-0408">Iron</keyword>
<dbReference type="GO" id="GO:0009055">
    <property type="term" value="F:electron transfer activity"/>
    <property type="evidence" value="ECO:0007669"/>
    <property type="project" value="InterPro"/>
</dbReference>
<accession>A0AB39HL47</accession>
<dbReference type="NCBIfam" id="NF045773">
    <property type="entry name" value="cytochro_C550"/>
    <property type="match status" value="1"/>
</dbReference>
<feature type="binding site" description="covalent" evidence="6">
    <location>
        <position position="58"/>
    </location>
    <ligand>
        <name>heme c</name>
        <dbReference type="ChEBI" id="CHEBI:61717"/>
    </ligand>
</feature>
<evidence type="ECO:0000256" key="5">
    <source>
        <dbReference type="ARBA" id="ARBA00023004"/>
    </source>
</evidence>
<dbReference type="EMBL" id="CP162599">
    <property type="protein sequence ID" value="XDK31372.1"/>
    <property type="molecule type" value="Genomic_DNA"/>
</dbReference>
<dbReference type="InterPro" id="IPR012218">
    <property type="entry name" value="Cyt_c_BACSU-c550-type"/>
</dbReference>
<comment type="PTM">
    <text evidence="6">Binds 1 heme c group covalently per subunit.</text>
</comment>
<protein>
    <submittedName>
        <fullName evidence="10">Cytochrome c550</fullName>
    </submittedName>
</protein>
<evidence type="ECO:0000256" key="8">
    <source>
        <dbReference type="SAM" id="Phobius"/>
    </source>
</evidence>
<feature type="transmembrane region" description="Helical" evidence="8">
    <location>
        <begin position="6"/>
        <end position="28"/>
    </location>
</feature>
<feature type="domain" description="Cytochrome c" evidence="9">
    <location>
        <begin position="45"/>
        <end position="116"/>
    </location>
</feature>
<keyword evidence="8" id="KW-0472">Membrane</keyword>
<feature type="binding site" description="axial binding residue" evidence="7">
    <location>
        <position position="95"/>
    </location>
    <ligand>
        <name>heme c</name>
        <dbReference type="ChEBI" id="CHEBI:61717"/>
    </ligand>
    <ligandPart>
        <name>Fe</name>
        <dbReference type="ChEBI" id="CHEBI:18248"/>
    </ligandPart>
</feature>
<dbReference type="PANTHER" id="PTHR37823:SF4">
    <property type="entry name" value="MENAQUINOL-CYTOCHROME C REDUCTASE CYTOCHROME B_C SUBUNIT"/>
    <property type="match status" value="1"/>
</dbReference>
<dbReference type="PANTHER" id="PTHR37823">
    <property type="entry name" value="CYTOCHROME C-553-LIKE"/>
    <property type="match status" value="1"/>
</dbReference>
<keyword evidence="1" id="KW-0813">Transport</keyword>
<evidence type="ECO:0000256" key="4">
    <source>
        <dbReference type="ARBA" id="ARBA00022982"/>
    </source>
</evidence>
<organism evidence="10">
    <name type="scientific">Ornithinibacillus sp. 4-3</name>
    <dbReference type="NCBI Taxonomy" id="3231488"/>
    <lineage>
        <taxon>Bacteria</taxon>
        <taxon>Bacillati</taxon>
        <taxon>Bacillota</taxon>
        <taxon>Bacilli</taxon>
        <taxon>Bacillales</taxon>
        <taxon>Bacillaceae</taxon>
        <taxon>Ornithinibacillus</taxon>
    </lineage>
</organism>
<proteinExistence type="predicted"/>
<evidence type="ECO:0000256" key="6">
    <source>
        <dbReference type="PIRSR" id="PIRSR000025-1"/>
    </source>
</evidence>
<dbReference type="GO" id="GO:0020037">
    <property type="term" value="F:heme binding"/>
    <property type="evidence" value="ECO:0007669"/>
    <property type="project" value="InterPro"/>
</dbReference>
<feature type="binding site" description="covalent" evidence="6">
    <location>
        <position position="61"/>
    </location>
    <ligand>
        <name>heme c</name>
        <dbReference type="ChEBI" id="CHEBI:61717"/>
    </ligand>
</feature>
<keyword evidence="2 6" id="KW-0349">Heme</keyword>
<evidence type="ECO:0000259" key="9">
    <source>
        <dbReference type="PROSITE" id="PS51007"/>
    </source>
</evidence>
<dbReference type="GO" id="GO:0016020">
    <property type="term" value="C:membrane"/>
    <property type="evidence" value="ECO:0007669"/>
    <property type="project" value="InterPro"/>
</dbReference>
<dbReference type="PIRSF" id="PIRSF000025">
    <property type="entry name" value="Cytc_Bsub_c550"/>
    <property type="match status" value="1"/>
</dbReference>
<dbReference type="SUPFAM" id="SSF46626">
    <property type="entry name" value="Cytochrome c"/>
    <property type="match status" value="1"/>
</dbReference>
<gene>
    <name evidence="10" type="primary">cccA</name>
    <name evidence="10" type="ORF">AB4Y30_10050</name>
</gene>
<dbReference type="PROSITE" id="PS51007">
    <property type="entry name" value="CYTC"/>
    <property type="match status" value="1"/>
</dbReference>
<sequence>MSKNPVVPYAIIAILGIALVIILSYVGVNQREAIQNPEENADAAEETHDPEEIYQSSCAACHGGDLTGPPDLTAIGSKYSAEEIQDIINNGRGAMPPGQATPPQAEILADWLVENYK</sequence>
<evidence type="ECO:0000313" key="10">
    <source>
        <dbReference type="EMBL" id="XDK31372.1"/>
    </source>
</evidence>
<dbReference type="Gene3D" id="1.10.760.10">
    <property type="entry name" value="Cytochrome c-like domain"/>
    <property type="match status" value="1"/>
</dbReference>
<evidence type="ECO:0000256" key="3">
    <source>
        <dbReference type="ARBA" id="ARBA00022723"/>
    </source>
</evidence>
<keyword evidence="8" id="KW-0812">Transmembrane</keyword>
<keyword evidence="3 7" id="KW-0479">Metal-binding</keyword>
<dbReference type="InterPro" id="IPR036909">
    <property type="entry name" value="Cyt_c-like_dom_sf"/>
</dbReference>
<dbReference type="InterPro" id="IPR009056">
    <property type="entry name" value="Cyt_c-like_dom"/>
</dbReference>
<feature type="binding site" description="axial binding residue" evidence="7">
    <location>
        <position position="62"/>
    </location>
    <ligand>
        <name>heme c</name>
        <dbReference type="ChEBI" id="CHEBI:61717"/>
    </ligand>
    <ligandPart>
        <name>Fe</name>
        <dbReference type="ChEBI" id="CHEBI:18248"/>
    </ligandPart>
</feature>
<dbReference type="InterPro" id="IPR054780">
    <property type="entry name" value="Cytochro_C550_firm"/>
</dbReference>